<feature type="transmembrane region" description="Helical" evidence="1">
    <location>
        <begin position="125"/>
        <end position="144"/>
    </location>
</feature>
<protein>
    <recommendedName>
        <fullName evidence="4">Glycosyltransferase RgtA/B/C/D-like domain-containing protein</fullName>
    </recommendedName>
</protein>
<feature type="transmembrane region" description="Helical" evidence="1">
    <location>
        <begin position="310"/>
        <end position="328"/>
    </location>
</feature>
<dbReference type="Proteomes" id="UP000683507">
    <property type="component" value="Chromosome"/>
</dbReference>
<name>A0A916JKN9_9FLAO</name>
<proteinExistence type="predicted"/>
<evidence type="ECO:0000256" key="1">
    <source>
        <dbReference type="SAM" id="Phobius"/>
    </source>
</evidence>
<accession>A0A916JKN9</accession>
<feature type="transmembrane region" description="Helical" evidence="1">
    <location>
        <begin position="335"/>
        <end position="353"/>
    </location>
</feature>
<reference evidence="2" key="1">
    <citation type="submission" date="2021-04" db="EMBL/GenBank/DDBJ databases">
        <authorList>
            <person name="Rodrigo-Torres L."/>
            <person name="Arahal R. D."/>
            <person name="Lucena T."/>
        </authorList>
    </citation>
    <scope>NUCLEOTIDE SEQUENCE</scope>
    <source>
        <strain evidence="2">AS29M-1</strain>
    </source>
</reference>
<evidence type="ECO:0000313" key="3">
    <source>
        <dbReference type="Proteomes" id="UP000683507"/>
    </source>
</evidence>
<keyword evidence="1" id="KW-0812">Transmembrane</keyword>
<keyword evidence="3" id="KW-1185">Reference proteome</keyword>
<feature type="transmembrane region" description="Helical" evidence="1">
    <location>
        <begin position="388"/>
        <end position="406"/>
    </location>
</feature>
<dbReference type="EMBL" id="OU015584">
    <property type="protein sequence ID" value="CAG5078637.1"/>
    <property type="molecule type" value="Genomic_DNA"/>
</dbReference>
<gene>
    <name evidence="2" type="ORF">CRYO30217_00727</name>
</gene>
<feature type="transmembrane region" description="Helical" evidence="1">
    <location>
        <begin position="254"/>
        <end position="275"/>
    </location>
</feature>
<sequence length="455" mass="52949">MLDLIKKIRSIHVMVVVVLLLIGTVIKFSPWQNAGKSGKLIAWDVTSYYAYLPATFIEKDIRLTFVEKDSTFYHEHQMYWPETAPNGSKVIKTTMGLSFLYSPFFFVADAIDDDSSKARGFSETFEFWLVISSLFFTILGAIFLRSFLLKHFTDHVVSLTLISIYFGTNLFYYITVEPLMPHAYNFFLISLFLYFTDRWHNCSTFRNSLVIGLTLGLITLIRPVNGVVLLFFLTYQLEGITKFKNRLKLFYEKLPLLLVISLAAMLMLLPQLIYWKSLTGQFIYNSYSGEQFFFTNPHIIDGLFSYRKGWLLYTPIMIFGLIGLGLSIKNRISSLIVLVPTVYIMFSWWNWWYGGSFGCRPIIDFYPILAIGLGSLLSKALETKWSKFSTLSIFGLLICFNLFQTLQKKSDAIHWESMTKEAYWHNFLHRYPQPGYQEKLHHPDIEKAKQGFDEY</sequence>
<dbReference type="AlphaFoldDB" id="A0A916JKN9"/>
<feature type="transmembrane region" description="Helical" evidence="1">
    <location>
        <begin position="209"/>
        <end position="233"/>
    </location>
</feature>
<evidence type="ECO:0008006" key="4">
    <source>
        <dbReference type="Google" id="ProtNLM"/>
    </source>
</evidence>
<evidence type="ECO:0000313" key="2">
    <source>
        <dbReference type="EMBL" id="CAG5078637.1"/>
    </source>
</evidence>
<dbReference type="RefSeq" id="WP_258540954.1">
    <property type="nucleotide sequence ID" value="NZ_OU015584.1"/>
</dbReference>
<feature type="transmembrane region" description="Helical" evidence="1">
    <location>
        <begin position="156"/>
        <end position="174"/>
    </location>
</feature>
<keyword evidence="1" id="KW-1133">Transmembrane helix</keyword>
<organism evidence="2 3">
    <name type="scientific">Parvicella tangerina</name>
    <dbReference type="NCBI Taxonomy" id="2829795"/>
    <lineage>
        <taxon>Bacteria</taxon>
        <taxon>Pseudomonadati</taxon>
        <taxon>Bacteroidota</taxon>
        <taxon>Flavobacteriia</taxon>
        <taxon>Flavobacteriales</taxon>
        <taxon>Parvicellaceae</taxon>
        <taxon>Parvicella</taxon>
    </lineage>
</organism>
<keyword evidence="1" id="KW-0472">Membrane</keyword>
<feature type="transmembrane region" description="Helical" evidence="1">
    <location>
        <begin position="12"/>
        <end position="31"/>
    </location>
</feature>
<feature type="transmembrane region" description="Helical" evidence="1">
    <location>
        <begin position="365"/>
        <end position="381"/>
    </location>
</feature>
<dbReference type="KEGG" id="ptan:CRYO30217_00727"/>